<name>A0AAV7VA83_PLEWA</name>
<dbReference type="Proteomes" id="UP001066276">
    <property type="component" value="Chromosome 2_1"/>
</dbReference>
<dbReference type="EMBL" id="JANPWB010000003">
    <property type="protein sequence ID" value="KAJ1197048.1"/>
    <property type="molecule type" value="Genomic_DNA"/>
</dbReference>
<sequence>MIQGEGFGFPDLGDVLQPAEALLVKGHAQTTPGQGHQGNQDRNWRHLGYEGKCGIRFLLMGEEHDAESREDELRTVSASLGVEARLKSNRDVFKFYE</sequence>
<dbReference type="AlphaFoldDB" id="A0AAV7VA83"/>
<protein>
    <submittedName>
        <fullName evidence="1">Uncharacterized protein</fullName>
    </submittedName>
</protein>
<keyword evidence="2" id="KW-1185">Reference proteome</keyword>
<proteinExistence type="predicted"/>
<gene>
    <name evidence="1" type="ORF">NDU88_000910</name>
</gene>
<comment type="caution">
    <text evidence="1">The sequence shown here is derived from an EMBL/GenBank/DDBJ whole genome shotgun (WGS) entry which is preliminary data.</text>
</comment>
<accession>A0AAV7VA83</accession>
<organism evidence="1 2">
    <name type="scientific">Pleurodeles waltl</name>
    <name type="common">Iberian ribbed newt</name>
    <dbReference type="NCBI Taxonomy" id="8319"/>
    <lineage>
        <taxon>Eukaryota</taxon>
        <taxon>Metazoa</taxon>
        <taxon>Chordata</taxon>
        <taxon>Craniata</taxon>
        <taxon>Vertebrata</taxon>
        <taxon>Euteleostomi</taxon>
        <taxon>Amphibia</taxon>
        <taxon>Batrachia</taxon>
        <taxon>Caudata</taxon>
        <taxon>Salamandroidea</taxon>
        <taxon>Salamandridae</taxon>
        <taxon>Pleurodelinae</taxon>
        <taxon>Pleurodeles</taxon>
    </lineage>
</organism>
<reference evidence="1" key="1">
    <citation type="journal article" date="2022" name="bioRxiv">
        <title>Sequencing and chromosome-scale assembly of the giantPleurodeles waltlgenome.</title>
        <authorList>
            <person name="Brown T."/>
            <person name="Elewa A."/>
            <person name="Iarovenko S."/>
            <person name="Subramanian E."/>
            <person name="Araus A.J."/>
            <person name="Petzold A."/>
            <person name="Susuki M."/>
            <person name="Suzuki K.-i.T."/>
            <person name="Hayashi T."/>
            <person name="Toyoda A."/>
            <person name="Oliveira C."/>
            <person name="Osipova E."/>
            <person name="Leigh N.D."/>
            <person name="Simon A."/>
            <person name="Yun M.H."/>
        </authorList>
    </citation>
    <scope>NUCLEOTIDE SEQUENCE</scope>
    <source>
        <strain evidence="1">20211129_DDA</strain>
        <tissue evidence="1">Liver</tissue>
    </source>
</reference>
<evidence type="ECO:0000313" key="1">
    <source>
        <dbReference type="EMBL" id="KAJ1197048.1"/>
    </source>
</evidence>
<evidence type="ECO:0000313" key="2">
    <source>
        <dbReference type="Proteomes" id="UP001066276"/>
    </source>
</evidence>